<keyword evidence="2" id="KW-1185">Reference proteome</keyword>
<proteinExistence type="predicted"/>
<evidence type="ECO:0000313" key="1">
    <source>
        <dbReference type="EMBL" id="KAI4340234.1"/>
    </source>
</evidence>
<sequence length="108" mass="12093">MGANKLLLAPQSHLHRRRNGMVSSISLLTFGGGWKVQIEGGSHSYSCDWVLFLLIDLIFLLPVGSYYFLPSFFCDHCRRFGDGSLVNDIPRKKTWLSVDGSVLYVGRG</sequence>
<reference evidence="2" key="1">
    <citation type="journal article" date="2023" name="Front. Plant Sci.">
        <title>Chromosomal-level genome assembly of Melastoma candidum provides insights into trichome evolution.</title>
        <authorList>
            <person name="Zhong Y."/>
            <person name="Wu W."/>
            <person name="Sun C."/>
            <person name="Zou P."/>
            <person name="Liu Y."/>
            <person name="Dai S."/>
            <person name="Zhou R."/>
        </authorList>
    </citation>
    <scope>NUCLEOTIDE SEQUENCE [LARGE SCALE GENOMIC DNA]</scope>
</reference>
<name>A0ACB9NXD3_9MYRT</name>
<protein>
    <submittedName>
        <fullName evidence="1">Uncharacterized protein</fullName>
    </submittedName>
</protein>
<gene>
    <name evidence="1" type="ORF">MLD38_025093</name>
</gene>
<organism evidence="1 2">
    <name type="scientific">Melastoma candidum</name>
    <dbReference type="NCBI Taxonomy" id="119954"/>
    <lineage>
        <taxon>Eukaryota</taxon>
        <taxon>Viridiplantae</taxon>
        <taxon>Streptophyta</taxon>
        <taxon>Embryophyta</taxon>
        <taxon>Tracheophyta</taxon>
        <taxon>Spermatophyta</taxon>
        <taxon>Magnoliopsida</taxon>
        <taxon>eudicotyledons</taxon>
        <taxon>Gunneridae</taxon>
        <taxon>Pentapetalae</taxon>
        <taxon>rosids</taxon>
        <taxon>malvids</taxon>
        <taxon>Myrtales</taxon>
        <taxon>Melastomataceae</taxon>
        <taxon>Melastomatoideae</taxon>
        <taxon>Melastomateae</taxon>
        <taxon>Melastoma</taxon>
    </lineage>
</organism>
<evidence type="ECO:0000313" key="2">
    <source>
        <dbReference type="Proteomes" id="UP001057402"/>
    </source>
</evidence>
<dbReference type="EMBL" id="CM042886">
    <property type="protein sequence ID" value="KAI4340234.1"/>
    <property type="molecule type" value="Genomic_DNA"/>
</dbReference>
<accession>A0ACB9NXD3</accession>
<comment type="caution">
    <text evidence="1">The sequence shown here is derived from an EMBL/GenBank/DDBJ whole genome shotgun (WGS) entry which is preliminary data.</text>
</comment>
<dbReference type="Proteomes" id="UP001057402">
    <property type="component" value="Chromosome 7"/>
</dbReference>